<keyword evidence="2" id="KW-1185">Reference proteome</keyword>
<dbReference type="EMBL" id="CAJVPM010037143">
    <property type="protein sequence ID" value="CAG8694609.1"/>
    <property type="molecule type" value="Genomic_DNA"/>
</dbReference>
<protein>
    <submittedName>
        <fullName evidence="1">5234_t:CDS:1</fullName>
    </submittedName>
</protein>
<organism evidence="1 2">
    <name type="scientific">Scutellospora calospora</name>
    <dbReference type="NCBI Taxonomy" id="85575"/>
    <lineage>
        <taxon>Eukaryota</taxon>
        <taxon>Fungi</taxon>
        <taxon>Fungi incertae sedis</taxon>
        <taxon>Mucoromycota</taxon>
        <taxon>Glomeromycotina</taxon>
        <taxon>Glomeromycetes</taxon>
        <taxon>Diversisporales</taxon>
        <taxon>Gigasporaceae</taxon>
        <taxon>Scutellospora</taxon>
    </lineage>
</organism>
<feature type="non-terminal residue" evidence="1">
    <location>
        <position position="1"/>
    </location>
</feature>
<evidence type="ECO:0000313" key="2">
    <source>
        <dbReference type="Proteomes" id="UP000789860"/>
    </source>
</evidence>
<proteinExistence type="predicted"/>
<accession>A0ACA9P838</accession>
<name>A0ACA9P838_9GLOM</name>
<comment type="caution">
    <text evidence="1">The sequence shown here is derived from an EMBL/GenBank/DDBJ whole genome shotgun (WGS) entry which is preliminary data.</text>
</comment>
<reference evidence="1" key="1">
    <citation type="submission" date="2021-06" db="EMBL/GenBank/DDBJ databases">
        <authorList>
            <person name="Kallberg Y."/>
            <person name="Tangrot J."/>
            <person name="Rosling A."/>
        </authorList>
    </citation>
    <scope>NUCLEOTIDE SEQUENCE</scope>
    <source>
        <strain evidence="1">AU212A</strain>
    </source>
</reference>
<gene>
    <name evidence="1" type="ORF">SCALOS_LOCUS10265</name>
</gene>
<feature type="non-terminal residue" evidence="1">
    <location>
        <position position="115"/>
    </location>
</feature>
<evidence type="ECO:0000313" key="1">
    <source>
        <dbReference type="EMBL" id="CAG8694609.1"/>
    </source>
</evidence>
<dbReference type="Proteomes" id="UP000789860">
    <property type="component" value="Unassembled WGS sequence"/>
</dbReference>
<sequence length="115" mass="13005">FQQYFELETSIHATILLDSCLNSIDGLTFIIEPLPYLFACMSKSITSSNPKNKGNTSYDKGQLQKCKDFFQLLIERLLKADMTEFSIDPASEFKMASNEGMRNNLSANLLLGCYE</sequence>